<protein>
    <recommendedName>
        <fullName evidence="3">Protein DEFECTIVE IN MERISTEM SILENCING 3</fullName>
    </recommendedName>
</protein>
<feature type="coiled-coil region" evidence="1">
    <location>
        <begin position="53"/>
        <end position="87"/>
    </location>
</feature>
<gene>
    <name evidence="2" type="ORF">CB5_LOCUS5567</name>
</gene>
<evidence type="ECO:0000256" key="1">
    <source>
        <dbReference type="SAM" id="Coils"/>
    </source>
</evidence>
<organism evidence="2">
    <name type="scientific">Ananas comosus var. bracteatus</name>
    <name type="common">red pineapple</name>
    <dbReference type="NCBI Taxonomy" id="296719"/>
    <lineage>
        <taxon>Eukaryota</taxon>
        <taxon>Viridiplantae</taxon>
        <taxon>Streptophyta</taxon>
        <taxon>Embryophyta</taxon>
        <taxon>Tracheophyta</taxon>
        <taxon>Spermatophyta</taxon>
        <taxon>Magnoliopsida</taxon>
        <taxon>Liliopsida</taxon>
        <taxon>Poales</taxon>
        <taxon>Bromeliaceae</taxon>
        <taxon>Bromelioideae</taxon>
        <taxon>Ananas</taxon>
    </lineage>
</organism>
<dbReference type="PANTHER" id="PTHR33566:SF6">
    <property type="entry name" value="PROTEIN DEFECTIVE IN MERISTEM SILENCING 3"/>
    <property type="match status" value="1"/>
</dbReference>
<dbReference type="PANTHER" id="PTHR33566">
    <property type="entry name" value="EN/SPM-LIKE TRANSPOSON-RELATED"/>
    <property type="match status" value="1"/>
</dbReference>
<keyword evidence="1" id="KW-0175">Coiled coil</keyword>
<dbReference type="EMBL" id="LR862142">
    <property type="protein sequence ID" value="CAD1822356.1"/>
    <property type="molecule type" value="Genomic_DNA"/>
</dbReference>
<evidence type="ECO:0000313" key="2">
    <source>
        <dbReference type="EMBL" id="CAD1822356.1"/>
    </source>
</evidence>
<proteinExistence type="predicted"/>
<name>A0A6V7NVJ4_ANACO</name>
<dbReference type="AlphaFoldDB" id="A0A6V7NVJ4"/>
<reference evidence="2" key="1">
    <citation type="submission" date="2020-07" db="EMBL/GenBank/DDBJ databases">
        <authorList>
            <person name="Lin J."/>
        </authorList>
    </citation>
    <scope>NUCLEOTIDE SEQUENCE</scope>
</reference>
<sequence length="401" mass="45407">MLSEARSLPCFHLVFDVATFESSIGSVKLDLEYLNPKCDMEKTIKVETVESYSQKLEDDLKKMGLKIKHHEDNLKFLKSQINSIEESVIDMQVNLGQYYSSSTTGKSSNTSATETEQQTIQNILRQEKTAAGIVCQMKVRHGLQISQVTKDVLGVVAILGKVHDDNLSRLFSEYLGLETMLAIVCKTYEGVKALEKYDKEDMIDTNAGLYGLGPPIGRLLNGRFLVLCLEKLRPFTGEFMPDDPQRKLSLLNPRLPDGRPPPGFVGFAVNMIHLDNIHLSCVARSGHGLRETFDGAISLDGGILRKNGLHYLGSRKHVEVKFPLTHGISNIPANIVEIEEQMKLWNWREERLLEDMKREEALLNHAKNLFRLQSQELMDYLSQSALRQVFCFLNLSIVYNY</sequence>
<evidence type="ECO:0008006" key="3">
    <source>
        <dbReference type="Google" id="ProtNLM"/>
    </source>
</evidence>
<accession>A0A6V7NVJ4</accession>